<sequence>MRWRRIGSGPPLVLLHGGNGSWLHWVRNIEPLAGRHQLWLPDLPGCGDSDEVAPPANLERLVATLQHNVAELVGGEREIDVAAFSFGSVLASNLALARGRVRRLALLGATGHGLQRRQLALKNWRTLEPGSAQEQAHRHNLAELMLHEPAALDALAMLVHRSASERTRLRSKQLSHTDATRRALDKLQIPVLMAWGEHDPTASGAATALALGHGHPERRCVVVPGAGHWVQYERANEINTLLARWFD</sequence>
<reference evidence="3 4" key="1">
    <citation type="journal article" date="2020" name="Nature">
        <title>Bacterial chemolithoautotrophy via manganese oxidation.</title>
        <authorList>
            <person name="Yu H."/>
            <person name="Leadbetter J.R."/>
        </authorList>
    </citation>
    <scope>NUCLEOTIDE SEQUENCE [LARGE SCALE GENOMIC DNA]</scope>
    <source>
        <strain evidence="3 4">RBP-1</strain>
    </source>
</reference>
<name>A0A7X6I8R9_9BURK</name>
<accession>A0A7X6I8R9</accession>
<evidence type="ECO:0000313" key="4">
    <source>
        <dbReference type="Proteomes" id="UP000521868"/>
    </source>
</evidence>
<dbReference type="PANTHER" id="PTHR43798">
    <property type="entry name" value="MONOACYLGLYCEROL LIPASE"/>
    <property type="match status" value="1"/>
</dbReference>
<feature type="domain" description="AB hydrolase-1" evidence="2">
    <location>
        <begin position="10"/>
        <end position="234"/>
    </location>
</feature>
<protein>
    <submittedName>
        <fullName evidence="3">Alpha/beta fold hydrolase</fullName>
    </submittedName>
</protein>
<dbReference type="InterPro" id="IPR000073">
    <property type="entry name" value="AB_hydrolase_1"/>
</dbReference>
<dbReference type="AlphaFoldDB" id="A0A7X6I8R9"/>
<gene>
    <name evidence="3" type="ORF">RAMLITH_22470</name>
</gene>
<proteinExistence type="predicted"/>
<dbReference type="Pfam" id="PF00561">
    <property type="entry name" value="Abhydrolase_1"/>
    <property type="match status" value="1"/>
</dbReference>
<dbReference type="Proteomes" id="UP000521868">
    <property type="component" value="Unassembled WGS sequence"/>
</dbReference>
<dbReference type="InterPro" id="IPR029058">
    <property type="entry name" value="AB_hydrolase_fold"/>
</dbReference>
<dbReference type="InterPro" id="IPR050266">
    <property type="entry name" value="AB_hydrolase_sf"/>
</dbReference>
<dbReference type="GO" id="GO:0016787">
    <property type="term" value="F:hydrolase activity"/>
    <property type="evidence" value="ECO:0007669"/>
    <property type="project" value="UniProtKB-KW"/>
</dbReference>
<evidence type="ECO:0000259" key="2">
    <source>
        <dbReference type="Pfam" id="PF00561"/>
    </source>
</evidence>
<dbReference type="EMBL" id="VTOX01000011">
    <property type="protein sequence ID" value="NKE68589.1"/>
    <property type="molecule type" value="Genomic_DNA"/>
</dbReference>
<organism evidence="3 4">
    <name type="scientific">Ramlibacter lithotrophicus</name>
    <dbReference type="NCBI Taxonomy" id="2606681"/>
    <lineage>
        <taxon>Bacteria</taxon>
        <taxon>Pseudomonadati</taxon>
        <taxon>Pseudomonadota</taxon>
        <taxon>Betaproteobacteria</taxon>
        <taxon>Burkholderiales</taxon>
        <taxon>Comamonadaceae</taxon>
        <taxon>Ramlibacter</taxon>
    </lineage>
</organism>
<keyword evidence="4" id="KW-1185">Reference proteome</keyword>
<dbReference type="SUPFAM" id="SSF53474">
    <property type="entry name" value="alpha/beta-Hydrolases"/>
    <property type="match status" value="1"/>
</dbReference>
<comment type="caution">
    <text evidence="3">The sequence shown here is derived from an EMBL/GenBank/DDBJ whole genome shotgun (WGS) entry which is preliminary data.</text>
</comment>
<dbReference type="GO" id="GO:0016020">
    <property type="term" value="C:membrane"/>
    <property type="evidence" value="ECO:0007669"/>
    <property type="project" value="TreeGrafter"/>
</dbReference>
<evidence type="ECO:0000313" key="3">
    <source>
        <dbReference type="EMBL" id="NKE68589.1"/>
    </source>
</evidence>
<evidence type="ECO:0000256" key="1">
    <source>
        <dbReference type="ARBA" id="ARBA00022801"/>
    </source>
</evidence>
<keyword evidence="1 3" id="KW-0378">Hydrolase</keyword>
<dbReference type="PANTHER" id="PTHR43798:SF31">
    <property type="entry name" value="AB HYDROLASE SUPERFAMILY PROTEIN YCLE"/>
    <property type="match status" value="1"/>
</dbReference>
<dbReference type="Gene3D" id="3.40.50.1820">
    <property type="entry name" value="alpha/beta hydrolase"/>
    <property type="match status" value="1"/>
</dbReference>